<dbReference type="Proteomes" id="UP000320799">
    <property type="component" value="Segment"/>
</dbReference>
<dbReference type="RefSeq" id="YP_009903838.1">
    <property type="nucleotide sequence ID" value="NC_049849.1"/>
</dbReference>
<sequence>MPSAWGTSEECSTETLKPIKLSAGKRQSAVPSAWLTAGSKEKQRVTAAGTRLITDMSADVAGSGLCPVTKQPMVRMFANGHPCLVSMDAMVCLPTKD</sequence>
<protein>
    <submittedName>
        <fullName evidence="1">Uncharacterized protein</fullName>
    </submittedName>
</protein>
<reference evidence="1 2" key="1">
    <citation type="submission" date="2019-06" db="EMBL/GenBank/DDBJ databases">
        <authorList>
            <person name="Kincaid V.D."/>
            <person name="Fuller A."/>
            <person name="Hodges K."/>
            <person name="Bansal M."/>
            <person name="Essig J."/>
            <person name="Johnson A."/>
        </authorList>
    </citation>
    <scope>NUCLEOTIDE SEQUENCE [LARGE SCALE GENOMIC DNA]</scope>
</reference>
<accession>A0A514CT28</accession>
<dbReference type="GeneID" id="56136114"/>
<proteinExistence type="predicted"/>
<organism evidence="1 2">
    <name type="scientific">Achromobacter phage Motura</name>
    <dbReference type="NCBI Taxonomy" id="2591403"/>
    <lineage>
        <taxon>Viruses</taxon>
        <taxon>Duplodnaviria</taxon>
        <taxon>Heunggongvirae</taxon>
        <taxon>Uroviricota</taxon>
        <taxon>Caudoviricetes</taxon>
        <taxon>Moturavirus</taxon>
        <taxon>Moturavirus motura</taxon>
    </lineage>
</organism>
<name>A0A514CT28_9CAUD</name>
<dbReference type="EMBL" id="MN094788">
    <property type="protein sequence ID" value="QDH83639.1"/>
    <property type="molecule type" value="Genomic_DNA"/>
</dbReference>
<dbReference type="KEGG" id="vg:56136114"/>
<evidence type="ECO:0000313" key="2">
    <source>
        <dbReference type="Proteomes" id="UP000320799"/>
    </source>
</evidence>
<evidence type="ECO:0000313" key="1">
    <source>
        <dbReference type="EMBL" id="QDH83639.1"/>
    </source>
</evidence>
<keyword evidence="2" id="KW-1185">Reference proteome</keyword>